<comment type="caution">
    <text evidence="1">The sequence shown here is derived from an EMBL/GenBank/DDBJ whole genome shotgun (WGS) entry which is preliminary data.</text>
</comment>
<sequence length="67" mass="6792">MSDPMPTAVTVIVTDPVTVLGMVALLDGPALQRFGVTVDAAVITVVGTRLMRCPATVEVVAPARGSG</sequence>
<organism evidence="1 2">
    <name type="scientific">Dactylosporangium siamense</name>
    <dbReference type="NCBI Taxonomy" id="685454"/>
    <lineage>
        <taxon>Bacteria</taxon>
        <taxon>Bacillati</taxon>
        <taxon>Actinomycetota</taxon>
        <taxon>Actinomycetes</taxon>
        <taxon>Micromonosporales</taxon>
        <taxon>Micromonosporaceae</taxon>
        <taxon>Dactylosporangium</taxon>
    </lineage>
</organism>
<dbReference type="EMBL" id="BONQ01000055">
    <property type="protein sequence ID" value="GIG45661.1"/>
    <property type="molecule type" value="Genomic_DNA"/>
</dbReference>
<dbReference type="AlphaFoldDB" id="A0A919PIZ0"/>
<evidence type="ECO:0000313" key="2">
    <source>
        <dbReference type="Proteomes" id="UP000660611"/>
    </source>
</evidence>
<dbReference type="Proteomes" id="UP000660611">
    <property type="component" value="Unassembled WGS sequence"/>
</dbReference>
<evidence type="ECO:0000313" key="1">
    <source>
        <dbReference type="EMBL" id="GIG45661.1"/>
    </source>
</evidence>
<accession>A0A919PIZ0</accession>
<name>A0A919PIZ0_9ACTN</name>
<reference evidence="1" key="1">
    <citation type="submission" date="2021-01" db="EMBL/GenBank/DDBJ databases">
        <title>Whole genome shotgun sequence of Dactylosporangium siamense NBRC 106093.</title>
        <authorList>
            <person name="Komaki H."/>
            <person name="Tamura T."/>
        </authorList>
    </citation>
    <scope>NUCLEOTIDE SEQUENCE</scope>
    <source>
        <strain evidence="1">NBRC 106093</strain>
    </source>
</reference>
<proteinExistence type="predicted"/>
<keyword evidence="2" id="KW-1185">Reference proteome</keyword>
<protein>
    <submittedName>
        <fullName evidence="1">Uncharacterized protein</fullName>
    </submittedName>
</protein>
<dbReference type="RefSeq" id="WP_203847463.1">
    <property type="nucleotide sequence ID" value="NZ_BAAAVW010000011.1"/>
</dbReference>
<gene>
    <name evidence="1" type="ORF">Dsi01nite_037020</name>
</gene>